<dbReference type="EMBL" id="HQ849551">
    <property type="protein sequence ID" value="AEN03622.1"/>
    <property type="molecule type" value="Genomic_DNA"/>
</dbReference>
<name>G3EIB1_9POXV</name>
<evidence type="ECO:0000313" key="7">
    <source>
        <dbReference type="Proteomes" id="UP000164653"/>
    </source>
</evidence>
<proteinExistence type="inferred from homology"/>
<accession>G3EIB1</accession>
<dbReference type="OrthoDB" id="9591at10239"/>
<dbReference type="InterPro" id="IPR006798">
    <property type="entry name" value="Poxvirus_F16"/>
</dbReference>
<dbReference type="PIRSF" id="PIRSF015792">
    <property type="entry name" value="VAC_F16L"/>
    <property type="match status" value="1"/>
</dbReference>
<evidence type="ECO:0000256" key="1">
    <source>
        <dbReference type="ARBA" id="ARBA00004307"/>
    </source>
</evidence>
<reference evidence="6 7" key="1">
    <citation type="journal article" date="2011" name="J. Virol.">
        <title>The genome of yoka poxvirus.</title>
        <authorList>
            <person name="Zhao G."/>
            <person name="Droit L."/>
            <person name="Tesh R.B."/>
            <person name="Popov V.L."/>
            <person name="Little N.S."/>
            <person name="Upton C."/>
            <person name="Virgin H.W."/>
            <person name="Wang D."/>
        </authorList>
    </citation>
    <scope>NUCLEOTIDE SEQUENCE [LARGE SCALE GENOMIC DNA]</scope>
    <source>
        <strain evidence="6">DakArB 4268</strain>
    </source>
</reference>
<organism evidence="6 7">
    <name type="scientific">Yokapox virus</name>
    <dbReference type="NCBI Taxonomy" id="1076255"/>
    <lineage>
        <taxon>Viruses</taxon>
        <taxon>Varidnaviria</taxon>
        <taxon>Bamfordvirae</taxon>
        <taxon>Nucleocytoviricota</taxon>
        <taxon>Pokkesviricetes</taxon>
        <taxon>Chitovirales</taxon>
        <taxon>Poxviridae</taxon>
        <taxon>Chordopoxvirinae</taxon>
        <taxon>Centapoxvirus</taxon>
        <taxon>Centapoxvirus yokapox</taxon>
    </lineage>
</organism>
<evidence type="ECO:0000256" key="5">
    <source>
        <dbReference type="ARBA" id="ARBA00034820"/>
    </source>
</evidence>
<evidence type="ECO:0000313" key="6">
    <source>
        <dbReference type="EMBL" id="AEN03622.1"/>
    </source>
</evidence>
<dbReference type="KEGG" id="vg:11107174"/>
<dbReference type="RefSeq" id="YP_004821386.1">
    <property type="nucleotide sequence ID" value="NC_015960.1"/>
</dbReference>
<evidence type="ECO:0000256" key="2">
    <source>
        <dbReference type="ARBA" id="ARBA00022518"/>
    </source>
</evidence>
<dbReference type="GeneID" id="11107174"/>
<dbReference type="Proteomes" id="UP000164653">
    <property type="component" value="Segment"/>
</dbReference>
<comment type="similarity">
    <text evidence="4">Belongs to the orthopoxvirus OPG058 family.</text>
</comment>
<protein>
    <recommendedName>
        <fullName evidence="5">Protein OPG061</fullName>
    </recommendedName>
</protein>
<keyword evidence="3" id="KW-1048">Host nucleus</keyword>
<dbReference type="GO" id="GO:0044196">
    <property type="term" value="C:host cell nucleolus"/>
    <property type="evidence" value="ECO:0007669"/>
    <property type="project" value="UniProtKB-SubCell"/>
</dbReference>
<gene>
    <name evidence="6" type="ORF">YKV033c</name>
</gene>
<evidence type="ECO:0000256" key="4">
    <source>
        <dbReference type="ARBA" id="ARBA00034705"/>
    </source>
</evidence>
<keyword evidence="7" id="KW-1185">Reference proteome</keyword>
<comment type="subcellular location">
    <subcellularLocation>
        <location evidence="1">Host nucleus</location>
        <location evidence="1">Host nucleolus</location>
    </subcellularLocation>
</comment>
<dbReference type="Pfam" id="PF04708">
    <property type="entry name" value="Pox_F16"/>
    <property type="match status" value="1"/>
</dbReference>
<sequence length="219" mass="25951">MKVVIITSISSLFDTSIYFQRTVCRNYCKYHSFDIIYEIDNIGYISENTLLVDKWKDIITNNEIDGLIFYRVKQIDISVGKFYNIIMMYRSNNIIMHFVKDSLIFDGYPPSFRRSQSVIRSCNRKKIKDLILLMNMKTCNKNIISEFIYSNFESVDILLSIINSNNIWVSSVLNSINYKKNISTVSRFKRFINKLKMYKDDKCRYQVDEICSNIDKMVI</sequence>
<evidence type="ECO:0000256" key="3">
    <source>
        <dbReference type="ARBA" id="ARBA00022562"/>
    </source>
</evidence>
<keyword evidence="2" id="KW-0244">Early protein</keyword>